<feature type="domain" description="Core-binding (CB)" evidence="7">
    <location>
        <begin position="10"/>
        <end position="97"/>
    </location>
</feature>
<accession>A0A4R3HSM1</accession>
<dbReference type="OrthoDB" id="9801717at2"/>
<dbReference type="RefSeq" id="WP_132704221.1">
    <property type="nucleotide sequence ID" value="NZ_SLZR01000034.1"/>
</dbReference>
<dbReference type="Pfam" id="PF13495">
    <property type="entry name" value="Phage_int_SAM_4"/>
    <property type="match status" value="1"/>
</dbReference>
<dbReference type="InterPro" id="IPR050090">
    <property type="entry name" value="Tyrosine_recombinase_XerCD"/>
</dbReference>
<keyword evidence="9" id="KW-1185">Reference proteome</keyword>
<dbReference type="Pfam" id="PF00589">
    <property type="entry name" value="Phage_integrase"/>
    <property type="match status" value="1"/>
</dbReference>
<evidence type="ECO:0000256" key="3">
    <source>
        <dbReference type="ARBA" id="ARBA00023125"/>
    </source>
</evidence>
<dbReference type="InterPro" id="IPR011010">
    <property type="entry name" value="DNA_brk_join_enz"/>
</dbReference>
<dbReference type="Proteomes" id="UP000295793">
    <property type="component" value="Unassembled WGS sequence"/>
</dbReference>
<evidence type="ECO:0000256" key="2">
    <source>
        <dbReference type="ARBA" id="ARBA00022908"/>
    </source>
</evidence>
<evidence type="ECO:0000259" key="7">
    <source>
        <dbReference type="PROSITE" id="PS51900"/>
    </source>
</evidence>
<dbReference type="GO" id="GO:0006310">
    <property type="term" value="P:DNA recombination"/>
    <property type="evidence" value="ECO:0007669"/>
    <property type="project" value="UniProtKB-KW"/>
</dbReference>
<dbReference type="SUPFAM" id="SSF56349">
    <property type="entry name" value="DNA breaking-rejoining enzymes"/>
    <property type="match status" value="1"/>
</dbReference>
<name>A0A4R3HSM1_9GAMM</name>
<evidence type="ECO:0000256" key="1">
    <source>
        <dbReference type="ARBA" id="ARBA00008857"/>
    </source>
</evidence>
<dbReference type="InterPro" id="IPR044068">
    <property type="entry name" value="CB"/>
</dbReference>
<dbReference type="InterPro" id="IPR010998">
    <property type="entry name" value="Integrase_recombinase_N"/>
</dbReference>
<dbReference type="PROSITE" id="PS51898">
    <property type="entry name" value="TYR_RECOMBINASE"/>
    <property type="match status" value="1"/>
</dbReference>
<protein>
    <submittedName>
        <fullName evidence="8">Integron integrase</fullName>
    </submittedName>
</protein>
<comment type="similarity">
    <text evidence="1">Belongs to the 'phage' integrase family.</text>
</comment>
<gene>
    <name evidence="8" type="ORF">BCF53_1341</name>
</gene>
<dbReference type="PANTHER" id="PTHR30349">
    <property type="entry name" value="PHAGE INTEGRASE-RELATED"/>
    <property type="match status" value="1"/>
</dbReference>
<dbReference type="Gene3D" id="1.10.443.10">
    <property type="entry name" value="Intergrase catalytic core"/>
    <property type="match status" value="1"/>
</dbReference>
<dbReference type="Gene3D" id="1.10.150.130">
    <property type="match status" value="1"/>
</dbReference>
<dbReference type="InterPro" id="IPR011946">
    <property type="entry name" value="Integrase_integron-type"/>
</dbReference>
<comment type="caution">
    <text evidence="8">The sequence shown here is derived from an EMBL/GenBank/DDBJ whole genome shotgun (WGS) entry which is preliminary data.</text>
</comment>
<feature type="domain" description="Tyr recombinase" evidence="6">
    <location>
        <begin position="114"/>
        <end position="327"/>
    </location>
</feature>
<evidence type="ECO:0000256" key="4">
    <source>
        <dbReference type="ARBA" id="ARBA00023172"/>
    </source>
</evidence>
<dbReference type="InterPro" id="IPR013762">
    <property type="entry name" value="Integrase-like_cat_sf"/>
</dbReference>
<proteinExistence type="inferred from homology"/>
<organism evidence="8 9">
    <name type="scientific">Reinekea marinisedimentorum</name>
    <dbReference type="NCBI Taxonomy" id="230495"/>
    <lineage>
        <taxon>Bacteria</taxon>
        <taxon>Pseudomonadati</taxon>
        <taxon>Pseudomonadota</taxon>
        <taxon>Gammaproteobacteria</taxon>
        <taxon>Oceanospirillales</taxon>
        <taxon>Saccharospirillaceae</taxon>
        <taxon>Reinekea</taxon>
    </lineage>
</organism>
<dbReference type="InterPro" id="IPR004107">
    <property type="entry name" value="Integrase_SAM-like_N"/>
</dbReference>
<dbReference type="AlphaFoldDB" id="A0A4R3HSM1"/>
<sequence>MQDQSIQVRQTISRGSARFFDQYRLFIRQRGLAFETEKTYCMWARRFIRHMGYESPAQFKVADIEAFLTHLGNDRFCASATQKTALNALVFLFREFLKKNTDALNFTYAKAKRKVPVVLSREEAATILNQLTGTRKLGIQLMYGCGLRVNEVTRLRVKDIDLDNDGIYIMEAKGGKSRRTLLPRSIKPQLAKQIEFVRLQLAADVEVGKAGVFMPSALEKKWPHAQFELGWQYLFPAQGYSVDPRSGTERRHHVTARLFQRAIKEAVIKSGLHKRVTCHTFRHSFATELLRQGTDLRNIQEILGHSSIETTQIYTHVVGLHERGMVSPVDL</sequence>
<evidence type="ECO:0000259" key="6">
    <source>
        <dbReference type="PROSITE" id="PS51898"/>
    </source>
</evidence>
<dbReference type="GO" id="GO:0003677">
    <property type="term" value="F:DNA binding"/>
    <property type="evidence" value="ECO:0007669"/>
    <property type="project" value="UniProtKB-UniRule"/>
</dbReference>
<dbReference type="NCBIfam" id="TIGR02249">
    <property type="entry name" value="integrase_gron"/>
    <property type="match status" value="1"/>
</dbReference>
<dbReference type="GO" id="GO:0015074">
    <property type="term" value="P:DNA integration"/>
    <property type="evidence" value="ECO:0007669"/>
    <property type="project" value="UniProtKB-KW"/>
</dbReference>
<dbReference type="InterPro" id="IPR002104">
    <property type="entry name" value="Integrase_catalytic"/>
</dbReference>
<dbReference type="PANTHER" id="PTHR30349:SF64">
    <property type="entry name" value="PROPHAGE INTEGRASE INTD-RELATED"/>
    <property type="match status" value="1"/>
</dbReference>
<evidence type="ECO:0000313" key="8">
    <source>
        <dbReference type="EMBL" id="TCS35664.1"/>
    </source>
</evidence>
<keyword evidence="4" id="KW-0233">DNA recombination</keyword>
<evidence type="ECO:0000313" key="9">
    <source>
        <dbReference type="Proteomes" id="UP000295793"/>
    </source>
</evidence>
<dbReference type="EMBL" id="SLZR01000034">
    <property type="protein sequence ID" value="TCS35664.1"/>
    <property type="molecule type" value="Genomic_DNA"/>
</dbReference>
<keyword evidence="2" id="KW-0229">DNA integration</keyword>
<evidence type="ECO:0000256" key="5">
    <source>
        <dbReference type="PROSITE-ProRule" id="PRU01248"/>
    </source>
</evidence>
<dbReference type="PROSITE" id="PS51900">
    <property type="entry name" value="CB"/>
    <property type="match status" value="1"/>
</dbReference>
<keyword evidence="3 5" id="KW-0238">DNA-binding</keyword>
<reference evidence="8 9" key="1">
    <citation type="submission" date="2019-03" db="EMBL/GenBank/DDBJ databases">
        <title>Genomic Encyclopedia of Archaeal and Bacterial Type Strains, Phase II (KMG-II): from individual species to whole genera.</title>
        <authorList>
            <person name="Goeker M."/>
        </authorList>
    </citation>
    <scope>NUCLEOTIDE SEQUENCE [LARGE SCALE GENOMIC DNA]</scope>
    <source>
        <strain evidence="8 9">DSM 15388</strain>
    </source>
</reference>